<keyword evidence="3" id="KW-1185">Reference proteome</keyword>
<dbReference type="Pfam" id="PF13424">
    <property type="entry name" value="TPR_12"/>
    <property type="match status" value="1"/>
</dbReference>
<dbReference type="Pfam" id="PF13374">
    <property type="entry name" value="TPR_10"/>
    <property type="match status" value="4"/>
</dbReference>
<reference evidence="2" key="1">
    <citation type="submission" date="2014-09" db="EMBL/GenBank/DDBJ databases">
        <title>Genome sequence of the luminous mushroom Mycena chlorophos for searching fungal bioluminescence genes.</title>
        <authorList>
            <person name="Tanaka Y."/>
            <person name="Kasuga D."/>
            <person name="Oba Y."/>
            <person name="Hase S."/>
            <person name="Sato K."/>
            <person name="Oba Y."/>
            <person name="Sakakibara Y."/>
        </authorList>
    </citation>
    <scope>NUCLEOTIDE SEQUENCE</scope>
</reference>
<accession>A0ABQ0KVI5</accession>
<protein>
    <recommendedName>
        <fullName evidence="4">TPR-like protein</fullName>
    </recommendedName>
</protein>
<dbReference type="SUPFAM" id="SSF48452">
    <property type="entry name" value="TPR-like"/>
    <property type="match status" value="3"/>
</dbReference>
<dbReference type="Gene3D" id="3.40.50.300">
    <property type="entry name" value="P-loop containing nucleotide triphosphate hydrolases"/>
    <property type="match status" value="1"/>
</dbReference>
<feature type="region of interest" description="Disordered" evidence="1">
    <location>
        <begin position="1"/>
        <end position="26"/>
    </location>
</feature>
<name>A0ABQ0KVI5_MYCCL</name>
<organism evidence="2 3">
    <name type="scientific">Mycena chlorophos</name>
    <name type="common">Agaric fungus</name>
    <name type="synonym">Agaricus chlorophos</name>
    <dbReference type="NCBI Taxonomy" id="658473"/>
    <lineage>
        <taxon>Eukaryota</taxon>
        <taxon>Fungi</taxon>
        <taxon>Dikarya</taxon>
        <taxon>Basidiomycota</taxon>
        <taxon>Agaricomycotina</taxon>
        <taxon>Agaricomycetes</taxon>
        <taxon>Agaricomycetidae</taxon>
        <taxon>Agaricales</taxon>
        <taxon>Marasmiineae</taxon>
        <taxon>Mycenaceae</taxon>
        <taxon>Mycena</taxon>
    </lineage>
</organism>
<dbReference type="SUPFAM" id="SSF52540">
    <property type="entry name" value="P-loop containing nucleoside triphosphate hydrolases"/>
    <property type="match status" value="1"/>
</dbReference>
<gene>
    <name evidence="2" type="ORF">MCHLO_00469</name>
</gene>
<feature type="compositionally biased region" description="Polar residues" evidence="1">
    <location>
        <begin position="1"/>
        <end position="21"/>
    </location>
</feature>
<evidence type="ECO:0000313" key="3">
    <source>
        <dbReference type="Proteomes" id="UP000815677"/>
    </source>
</evidence>
<evidence type="ECO:0000256" key="1">
    <source>
        <dbReference type="SAM" id="MobiDB-lite"/>
    </source>
</evidence>
<dbReference type="InterPro" id="IPR027417">
    <property type="entry name" value="P-loop_NTPase"/>
</dbReference>
<proteinExistence type="predicted"/>
<sequence>MLAATRRQSSFIQSLSPTVSGNEHMPLWPAEESNMPNTDTKAAMGLHSLSIQKLSFGGGIGGDGGRAVHHGGDGGTGQGAQLNILSHNTYIGQPAWQNAEAVPLLQFFSKKIVLLPTRFRETFRVDASTTESLTTSFQDIAKAKNLQPTLNTVHNWLQTNLEEWMLLVDNADDPQLDLGPFLPHCGHGNILITSRNPNLSFHTGSPERSICVSNLEHNDATTLLLKISMANTSIPGALECASEIAEELHCFALAIVQAGAYIRQSLSISTNLKKYLLMLREKKNQLMAQKPHQTDSGYHFPLYGTWRLSFDMLSSAAQRLLQICSLLYHDGIMEDILKRAGTTQVFEDPDDSEEAVEDEKIAYEMSSTILQPFLDEMGQWNTDIFEQAMAEICGYSLMTSEENMYSIHPLVSQWAQTTILDLDQAYKDMIEVLGRSARETTGLREKANLALHFQTLRDDKAFILSGFGTECMEIYLAGGLFNAAGSVLNSYLELHSLENLGADLLQYISCRFFAYGQYSKAAYLQEVLLQSIETYDRGTIDLMRSLGTTYYYAGQYTKAQQLYEHMIDRLACHTHNSLDLLDVVAYLAVIYEALGKYRQAHLLEVIVLKEFAEILGQDHPSSIYVMGSLSSLYRYLGRYSDAEEITRRVLTLEKTVYGSDNLETIVSMSRLGSIYHCQGRYVEAQTIQEKVVHQCALLLGEGHPHTLIAQGRMAATLLCQGRYNEAQKLEEKIQKRLALVVGADHPETLIAKANLATTYCEQGLYKEASNLDEQVAHARYRLLSTEHPSTLDAVGNFADTYTRQEKYTEAKLLELDVLEARKTLLRTNHPETMATMGNLASTYHLLGKYFVAQAMQEEVVQKRQEILGPDHPDTLIVMV</sequence>
<evidence type="ECO:0008006" key="4">
    <source>
        <dbReference type="Google" id="ProtNLM"/>
    </source>
</evidence>
<dbReference type="PANTHER" id="PTHR46082:SF11">
    <property type="entry name" value="AAA+ ATPASE DOMAIN-CONTAINING PROTEIN-RELATED"/>
    <property type="match status" value="1"/>
</dbReference>
<dbReference type="PANTHER" id="PTHR46082">
    <property type="entry name" value="ATP/GTP-BINDING PROTEIN-RELATED"/>
    <property type="match status" value="1"/>
</dbReference>
<dbReference type="Proteomes" id="UP000815677">
    <property type="component" value="Unassembled WGS sequence"/>
</dbReference>
<evidence type="ECO:0000313" key="2">
    <source>
        <dbReference type="EMBL" id="GAT42768.1"/>
    </source>
</evidence>
<dbReference type="Gene3D" id="1.25.40.10">
    <property type="entry name" value="Tetratricopeptide repeat domain"/>
    <property type="match status" value="2"/>
</dbReference>
<dbReference type="InterPro" id="IPR011990">
    <property type="entry name" value="TPR-like_helical_dom_sf"/>
</dbReference>
<dbReference type="InterPro" id="IPR053137">
    <property type="entry name" value="NLR-like"/>
</dbReference>
<dbReference type="EMBL" id="DF838270">
    <property type="protein sequence ID" value="GAT42768.1"/>
    <property type="molecule type" value="Genomic_DNA"/>
</dbReference>